<evidence type="ECO:0000256" key="6">
    <source>
        <dbReference type="ARBA" id="ARBA00023136"/>
    </source>
</evidence>
<organism evidence="8 9">
    <name type="scientific">Funneliformis caledonium</name>
    <dbReference type="NCBI Taxonomy" id="1117310"/>
    <lineage>
        <taxon>Eukaryota</taxon>
        <taxon>Fungi</taxon>
        <taxon>Fungi incertae sedis</taxon>
        <taxon>Mucoromycota</taxon>
        <taxon>Glomeromycotina</taxon>
        <taxon>Glomeromycetes</taxon>
        <taxon>Glomerales</taxon>
        <taxon>Glomeraceae</taxon>
        <taxon>Funneliformis</taxon>
    </lineage>
</organism>
<dbReference type="Pfam" id="PF11700">
    <property type="entry name" value="ATG22"/>
    <property type="match status" value="1"/>
</dbReference>
<comment type="function">
    <text evidence="7">Vacuolar effluxer which mediate the efflux of amino acids resulting from autophagic degradation. The release of autophagic amino acids allows the maintenance of protein synthesis and viability during nitrogen starvation.</text>
</comment>
<name>A0A9N8VBZ6_9GLOM</name>
<dbReference type="EMBL" id="CAJVPQ010000102">
    <property type="protein sequence ID" value="CAG8445850.1"/>
    <property type="molecule type" value="Genomic_DNA"/>
</dbReference>
<feature type="transmembrane region" description="Helical" evidence="7">
    <location>
        <begin position="380"/>
        <end position="401"/>
    </location>
</feature>
<feature type="transmembrane region" description="Helical" evidence="7">
    <location>
        <begin position="315"/>
        <end position="337"/>
    </location>
</feature>
<dbReference type="InterPro" id="IPR036259">
    <property type="entry name" value="MFS_trans_sf"/>
</dbReference>
<keyword evidence="7" id="KW-0926">Vacuole</keyword>
<keyword evidence="4 7" id="KW-0812">Transmembrane</keyword>
<dbReference type="InterPro" id="IPR024671">
    <property type="entry name" value="Atg22-like"/>
</dbReference>
<comment type="caution">
    <text evidence="8">The sequence shown here is derived from an EMBL/GenBank/DDBJ whole genome shotgun (WGS) entry which is preliminary data.</text>
</comment>
<feature type="transmembrane region" description="Helical" evidence="7">
    <location>
        <begin position="413"/>
        <end position="431"/>
    </location>
</feature>
<dbReference type="GO" id="GO:0006865">
    <property type="term" value="P:amino acid transport"/>
    <property type="evidence" value="ECO:0007669"/>
    <property type="project" value="UniProtKB-KW"/>
</dbReference>
<dbReference type="AlphaFoldDB" id="A0A9N8VBZ6"/>
<dbReference type="PANTHER" id="PTHR23519:SF1">
    <property type="entry name" value="AUTOPHAGY-RELATED PROTEIN 22"/>
    <property type="match status" value="1"/>
</dbReference>
<evidence type="ECO:0000256" key="4">
    <source>
        <dbReference type="ARBA" id="ARBA00022692"/>
    </source>
</evidence>
<evidence type="ECO:0000313" key="9">
    <source>
        <dbReference type="Proteomes" id="UP000789570"/>
    </source>
</evidence>
<feature type="transmembrane region" description="Helical" evidence="7">
    <location>
        <begin position="227"/>
        <end position="246"/>
    </location>
</feature>
<dbReference type="SUPFAM" id="SSF103473">
    <property type="entry name" value="MFS general substrate transporter"/>
    <property type="match status" value="1"/>
</dbReference>
<keyword evidence="5 7" id="KW-1133">Transmembrane helix</keyword>
<protein>
    <recommendedName>
        <fullName evidence="7">Autophagy-related protein</fullName>
    </recommendedName>
</protein>
<dbReference type="OrthoDB" id="192733at2759"/>
<keyword evidence="3 7" id="KW-0813">Transport</keyword>
<reference evidence="8" key="1">
    <citation type="submission" date="2021-06" db="EMBL/GenBank/DDBJ databases">
        <authorList>
            <person name="Kallberg Y."/>
            <person name="Tangrot J."/>
            <person name="Rosling A."/>
        </authorList>
    </citation>
    <scope>NUCLEOTIDE SEQUENCE</scope>
    <source>
        <strain evidence="8">UK204</strain>
    </source>
</reference>
<dbReference type="InterPro" id="IPR050495">
    <property type="entry name" value="ATG22/LtaA_families"/>
</dbReference>
<sequence length="493" mass="55538">MSQLTQEGGVEQNTPNLVHIILDEEVATNIPEDNLDELTNRELNGWKLYQIGSGAFTPMQTIMIFVLTTLVAESGFELDRQTPCKTEVAGYKCVNKFVFWYIDTSNYNRYIFAITTVVQCILFLFLGSLADFGGYRKKFLFFFSYVGAFAAVLFLLVLNPQLYWLAGLLSITAIACTQIAIVFYFAYIPTYTRLHPEVIESKASHLPLEEITKVQDKVSTSFTTHSMGISFISFIINCLAQIGIGISMNHTLYSQSVSIAFSGIWGIIFYTIPFYFMRNRENPPLPSGQKFYTYSIKRFFHTLPKLYHLKEFSKYLIASLLIGDSMANHLGTMTTLVMQLQPSFTLSEVAIGAIIFPIGGFFGVYLFLFIQKKFGLSVKAIMLISVGCYSLVQIFELLGHWAKPIDTFTNDGLYWFITVCSAICIGLISTYKRLLGASLMPPNADNEFTTLIGIMDNITSWITPLILVAITDVSHVENGKVEGEIFVNRRKTK</sequence>
<comment type="similarity">
    <text evidence="2 7">Belongs to the ATG22 family.</text>
</comment>
<evidence type="ECO:0000313" key="8">
    <source>
        <dbReference type="EMBL" id="CAG8445850.1"/>
    </source>
</evidence>
<dbReference type="GO" id="GO:0012505">
    <property type="term" value="C:endomembrane system"/>
    <property type="evidence" value="ECO:0007669"/>
    <property type="project" value="UniProtKB-SubCell"/>
</dbReference>
<feature type="transmembrane region" description="Helical" evidence="7">
    <location>
        <begin position="139"/>
        <end position="158"/>
    </location>
</feature>
<dbReference type="PANTHER" id="PTHR23519">
    <property type="entry name" value="AUTOPHAGY-RELATED PROTEIN 22"/>
    <property type="match status" value="1"/>
</dbReference>
<keyword evidence="7" id="KW-0072">Autophagy</keyword>
<gene>
    <name evidence="8" type="ORF">FCALED_LOCUS889</name>
</gene>
<dbReference type="Proteomes" id="UP000789570">
    <property type="component" value="Unassembled WGS sequence"/>
</dbReference>
<comment type="subcellular location">
    <subcellularLocation>
        <location evidence="1">Endomembrane system</location>
        <topology evidence="1">Multi-pass membrane protein</topology>
    </subcellularLocation>
    <subcellularLocation>
        <location evidence="7">Vacuole membrane</location>
        <topology evidence="7">Multi-pass membrane protein</topology>
    </subcellularLocation>
</comment>
<feature type="transmembrane region" description="Helical" evidence="7">
    <location>
        <begin position="110"/>
        <end position="132"/>
    </location>
</feature>
<evidence type="ECO:0000256" key="7">
    <source>
        <dbReference type="RuleBase" id="RU363073"/>
    </source>
</evidence>
<evidence type="ECO:0000256" key="1">
    <source>
        <dbReference type="ARBA" id="ARBA00004127"/>
    </source>
</evidence>
<evidence type="ECO:0000256" key="3">
    <source>
        <dbReference type="ARBA" id="ARBA00022448"/>
    </source>
</evidence>
<feature type="transmembrane region" description="Helical" evidence="7">
    <location>
        <begin position="252"/>
        <end position="276"/>
    </location>
</feature>
<proteinExistence type="inferred from homology"/>
<keyword evidence="7" id="KW-0029">Amino-acid transport</keyword>
<accession>A0A9N8VBZ6</accession>
<feature type="transmembrane region" description="Helical" evidence="7">
    <location>
        <begin position="164"/>
        <end position="187"/>
    </location>
</feature>
<feature type="transmembrane region" description="Helical" evidence="7">
    <location>
        <begin position="48"/>
        <end position="72"/>
    </location>
</feature>
<feature type="transmembrane region" description="Helical" evidence="7">
    <location>
        <begin position="349"/>
        <end position="368"/>
    </location>
</feature>
<dbReference type="GO" id="GO:0005774">
    <property type="term" value="C:vacuolar membrane"/>
    <property type="evidence" value="ECO:0007669"/>
    <property type="project" value="UniProtKB-SubCell"/>
</dbReference>
<keyword evidence="9" id="KW-1185">Reference proteome</keyword>
<evidence type="ECO:0000256" key="5">
    <source>
        <dbReference type="ARBA" id="ARBA00022989"/>
    </source>
</evidence>
<keyword evidence="6 7" id="KW-0472">Membrane</keyword>
<evidence type="ECO:0000256" key="2">
    <source>
        <dbReference type="ARBA" id="ARBA00006978"/>
    </source>
</evidence>
<dbReference type="GO" id="GO:0006914">
    <property type="term" value="P:autophagy"/>
    <property type="evidence" value="ECO:0007669"/>
    <property type="project" value="UniProtKB-KW"/>
</dbReference>